<dbReference type="PANTHER" id="PTHR13343">
    <property type="entry name" value="CREG1 PROTEIN"/>
    <property type="match status" value="1"/>
</dbReference>
<dbReference type="InterPro" id="IPR019595">
    <property type="entry name" value="DUF2470"/>
</dbReference>
<dbReference type="Gene3D" id="3.20.180.10">
    <property type="entry name" value="PNP-oxidase-like"/>
    <property type="match status" value="1"/>
</dbReference>
<feature type="region of interest" description="Disordered" evidence="1">
    <location>
        <begin position="1"/>
        <end position="45"/>
    </location>
</feature>
<dbReference type="AlphaFoldDB" id="A0A918DT69"/>
<evidence type="ECO:0000313" key="4">
    <source>
        <dbReference type="Proteomes" id="UP000641932"/>
    </source>
</evidence>
<accession>A0A918DT69</accession>
<dbReference type="PANTHER" id="PTHR13343:SF24">
    <property type="entry name" value="OS07G0573800 PROTEIN"/>
    <property type="match status" value="1"/>
</dbReference>
<dbReference type="RefSeq" id="WP_189130176.1">
    <property type="nucleotide sequence ID" value="NZ_BMMS01000003.1"/>
</dbReference>
<organism evidence="3 4">
    <name type="scientific">Wenjunlia tyrosinilytica</name>
    <dbReference type="NCBI Taxonomy" id="1544741"/>
    <lineage>
        <taxon>Bacteria</taxon>
        <taxon>Bacillati</taxon>
        <taxon>Actinomycetota</taxon>
        <taxon>Actinomycetes</taxon>
        <taxon>Kitasatosporales</taxon>
        <taxon>Streptomycetaceae</taxon>
        <taxon>Wenjunlia</taxon>
    </lineage>
</organism>
<evidence type="ECO:0000259" key="2">
    <source>
        <dbReference type="Pfam" id="PF10615"/>
    </source>
</evidence>
<dbReference type="Pfam" id="PF10615">
    <property type="entry name" value="DUF2470"/>
    <property type="match status" value="1"/>
</dbReference>
<feature type="domain" description="DUF2470" evidence="2">
    <location>
        <begin position="198"/>
        <end position="277"/>
    </location>
</feature>
<proteinExistence type="predicted"/>
<gene>
    <name evidence="3" type="ORF">GCM10012280_08830</name>
</gene>
<keyword evidence="4" id="KW-1185">Reference proteome</keyword>
<dbReference type="Proteomes" id="UP000641932">
    <property type="component" value="Unassembled WGS sequence"/>
</dbReference>
<sequence>MFRPGSPTPMTDDATGAADHADHRESGQPRPQAEGSVRSPSAAERARTLVEGNSSAGLDIPGCEYRDPTGALPAARAVLPDGDVLLLMPGDSPAARFAAHAQDDDLACVLEITDVAPVAVAHRIRGRAWVAGWLTPVRGDDRETGLALLERPVEPDPRWTLLRLEVGEVLVDDLWGAEHVEPEEFARAAPDPLAGYEAELLQHLAAAHGDQMRRLCSLLGEDAPSCSGGRRPLMAAPLSLDRFGLRVRFTGEGPAFDARFDFPEPVTCHEDLRRAMHRLFEAAER</sequence>
<evidence type="ECO:0000313" key="3">
    <source>
        <dbReference type="EMBL" id="GGO82376.1"/>
    </source>
</evidence>
<dbReference type="InterPro" id="IPR037119">
    <property type="entry name" value="Haem_oxidase_HugZ-like_sf"/>
</dbReference>
<dbReference type="SUPFAM" id="SSF50475">
    <property type="entry name" value="FMN-binding split barrel"/>
    <property type="match status" value="1"/>
</dbReference>
<protein>
    <recommendedName>
        <fullName evidence="2">DUF2470 domain-containing protein</fullName>
    </recommendedName>
</protein>
<comment type="caution">
    <text evidence="3">The sequence shown here is derived from an EMBL/GenBank/DDBJ whole genome shotgun (WGS) entry which is preliminary data.</text>
</comment>
<reference evidence="3" key="2">
    <citation type="submission" date="2020-09" db="EMBL/GenBank/DDBJ databases">
        <authorList>
            <person name="Sun Q."/>
            <person name="Zhou Y."/>
        </authorList>
    </citation>
    <scope>NUCLEOTIDE SEQUENCE</scope>
    <source>
        <strain evidence="3">CGMCC 4.7201</strain>
    </source>
</reference>
<reference evidence="3" key="1">
    <citation type="journal article" date="2014" name="Int. J. Syst. Evol. Microbiol.">
        <title>Complete genome sequence of Corynebacterium casei LMG S-19264T (=DSM 44701T), isolated from a smear-ripened cheese.</title>
        <authorList>
            <consortium name="US DOE Joint Genome Institute (JGI-PGF)"/>
            <person name="Walter F."/>
            <person name="Albersmeier A."/>
            <person name="Kalinowski J."/>
            <person name="Ruckert C."/>
        </authorList>
    </citation>
    <scope>NUCLEOTIDE SEQUENCE</scope>
    <source>
        <strain evidence="3">CGMCC 4.7201</strain>
    </source>
</reference>
<evidence type="ECO:0000256" key="1">
    <source>
        <dbReference type="SAM" id="MobiDB-lite"/>
    </source>
</evidence>
<name>A0A918DT69_9ACTN</name>
<dbReference type="EMBL" id="BMMS01000003">
    <property type="protein sequence ID" value="GGO82376.1"/>
    <property type="molecule type" value="Genomic_DNA"/>
</dbReference>